<dbReference type="Pfam" id="PF13556">
    <property type="entry name" value="HTH_30"/>
    <property type="match status" value="1"/>
</dbReference>
<feature type="domain" description="PucR C-terminal helix-turn-helix" evidence="3">
    <location>
        <begin position="364"/>
        <end position="419"/>
    </location>
</feature>
<dbReference type="PANTHER" id="PTHR33744">
    <property type="entry name" value="CARBOHYDRATE DIACID REGULATOR"/>
    <property type="match status" value="1"/>
</dbReference>
<evidence type="ECO:0000313" key="7">
    <source>
        <dbReference type="Proteomes" id="UP000184388"/>
    </source>
</evidence>
<evidence type="ECO:0000256" key="2">
    <source>
        <dbReference type="SAM" id="MobiDB-lite"/>
    </source>
</evidence>
<feature type="domain" description="RsbT co-antagonist protein RsbRD N-terminal" evidence="4">
    <location>
        <begin position="38"/>
        <end position="182"/>
    </location>
</feature>
<evidence type="ECO:0000313" key="6">
    <source>
        <dbReference type="EMBL" id="SHL39417.1"/>
    </source>
</evidence>
<proteinExistence type="inferred from homology"/>
<dbReference type="InterPro" id="IPR051448">
    <property type="entry name" value="CdaR-like_regulators"/>
</dbReference>
<organism evidence="6 7">
    <name type="scientific">Streptomyces yunnanensis</name>
    <dbReference type="NCBI Taxonomy" id="156453"/>
    <lineage>
        <taxon>Bacteria</taxon>
        <taxon>Bacillati</taxon>
        <taxon>Actinomycetota</taxon>
        <taxon>Actinomycetes</taxon>
        <taxon>Kitasatosporales</taxon>
        <taxon>Streptomycetaceae</taxon>
        <taxon>Streptomyces</taxon>
    </lineage>
</organism>
<dbReference type="Pfam" id="PF14361">
    <property type="entry name" value="RsbRD_N"/>
    <property type="match status" value="1"/>
</dbReference>
<dbReference type="InterPro" id="IPR042070">
    <property type="entry name" value="PucR_C-HTH_sf"/>
</dbReference>
<feature type="region of interest" description="Disordered" evidence="2">
    <location>
        <begin position="432"/>
        <end position="455"/>
    </location>
</feature>
<dbReference type="Gene3D" id="1.10.10.2840">
    <property type="entry name" value="PucR C-terminal helix-turn-helix domain"/>
    <property type="match status" value="1"/>
</dbReference>
<dbReference type="Proteomes" id="UP000184388">
    <property type="component" value="Unassembled WGS sequence"/>
</dbReference>
<gene>
    <name evidence="6" type="ORF">SAMN05216268_104157</name>
</gene>
<name>A0A9X8QQP6_9ACTN</name>
<feature type="domain" description="CdaR GGDEF-like" evidence="5">
    <location>
        <begin position="203"/>
        <end position="313"/>
    </location>
</feature>
<dbReference type="InterPro" id="IPR041522">
    <property type="entry name" value="CdaR_GGDEF"/>
</dbReference>
<accession>A0A9X8QQP6</accession>
<dbReference type="InterPro" id="IPR025736">
    <property type="entry name" value="PucR_C-HTH_dom"/>
</dbReference>
<dbReference type="PANTHER" id="PTHR33744:SF1">
    <property type="entry name" value="DNA-BINDING TRANSCRIPTIONAL ACTIVATOR ADER"/>
    <property type="match status" value="1"/>
</dbReference>
<reference evidence="7" key="1">
    <citation type="submission" date="2016-11" db="EMBL/GenBank/DDBJ databases">
        <authorList>
            <person name="Jaros S."/>
            <person name="Januszkiewicz K."/>
            <person name="Wedrychowicz H."/>
        </authorList>
    </citation>
    <scope>NUCLEOTIDE SEQUENCE [LARGE SCALE GENOMIC DNA]</scope>
    <source>
        <strain evidence="7">CGMCC 4.3555</strain>
    </source>
</reference>
<protein>
    <submittedName>
        <fullName evidence="6">PucR C-terminal helix-turn-helix domain-containing protein</fullName>
    </submittedName>
</protein>
<dbReference type="InterPro" id="IPR025751">
    <property type="entry name" value="RsbRD_N_dom"/>
</dbReference>
<evidence type="ECO:0000256" key="1">
    <source>
        <dbReference type="ARBA" id="ARBA00006754"/>
    </source>
</evidence>
<evidence type="ECO:0000259" key="3">
    <source>
        <dbReference type="Pfam" id="PF13556"/>
    </source>
</evidence>
<comment type="caution">
    <text evidence="6">The sequence shown here is derived from an EMBL/GenBank/DDBJ whole genome shotgun (WGS) entry which is preliminary data.</text>
</comment>
<comment type="similarity">
    <text evidence="1">Belongs to the CdaR family.</text>
</comment>
<evidence type="ECO:0000259" key="5">
    <source>
        <dbReference type="Pfam" id="PF17853"/>
    </source>
</evidence>
<dbReference type="Pfam" id="PF17853">
    <property type="entry name" value="GGDEF_2"/>
    <property type="match status" value="1"/>
</dbReference>
<dbReference type="AlphaFoldDB" id="A0A9X8QQP6"/>
<dbReference type="EMBL" id="FRBK01000004">
    <property type="protein sequence ID" value="SHL39417.1"/>
    <property type="molecule type" value="Genomic_DNA"/>
</dbReference>
<evidence type="ECO:0000259" key="4">
    <source>
        <dbReference type="Pfam" id="PF14361"/>
    </source>
</evidence>
<sequence length="455" mass="50050">MLHACSWEPDYAGHMPVGDAEATERLAVVASAVGANAPEVSRDVWEHLLAEIPQLRGDEAILGLLRASVSENVVTLLHIFEHDIFLADAEAPVAAVEYARRLAQRNIPISALVRAYRIGHLRFLQWCLDELHRRCADESVSARTTRRMLAVSFDYIDRVTEQVIEVYQLERDRWLLGQTAARTGRVREILDGDPAVPDRTDSVLGYRLRQHHVGLVLWLPERCHGGAALARLDRLTGKIAAELNCAGEPLFVARDEALAWAWLPFGTRGEIAWPALADTVEGGDPTARVCAGEVESGIDGFRRTHRQALRAQELALAAATGLRVTAYPEFAPIALMCQDTDSTRAWVWNVLGDLATDDEHSARLRETLQIFLATGGSYTATAGHQILHKNTVQYRIRKAEETMGRSVHERPTELGMALLACRCLGSPILRPAGGDVAPTQARGDQGKRTGPTGRP</sequence>